<dbReference type="EMBL" id="WEGH01000002">
    <property type="protein sequence ID" value="MQY05771.1"/>
    <property type="molecule type" value="Genomic_DNA"/>
</dbReference>
<gene>
    <name evidence="1" type="ORF">ACRB68_38480</name>
</gene>
<dbReference type="InterPro" id="IPR016181">
    <property type="entry name" value="Acyl_CoA_acyltransferase"/>
</dbReference>
<dbReference type="Proteomes" id="UP000487268">
    <property type="component" value="Unassembled WGS sequence"/>
</dbReference>
<proteinExistence type="predicted"/>
<keyword evidence="2" id="KW-1185">Reference proteome</keyword>
<evidence type="ECO:0008006" key="3">
    <source>
        <dbReference type="Google" id="ProtNLM"/>
    </source>
</evidence>
<evidence type="ECO:0000313" key="1">
    <source>
        <dbReference type="EMBL" id="MQY05771.1"/>
    </source>
</evidence>
<name>A0A7K0BX64_9ACTN</name>
<accession>A0A7K0BX64</accession>
<dbReference type="SUPFAM" id="SSF55729">
    <property type="entry name" value="Acyl-CoA N-acyltransferases (Nat)"/>
    <property type="match status" value="1"/>
</dbReference>
<sequence>MPLRAGTEASFRDAVSGLVFRVAAPAEQPWLWEGFLRGALETYRHFGVESALELPRVCDGRTTSRFIVALDPGGEAVAGLRILAPYARLADVHALRAWTGRPGEDAFRDALARRLPHGIVEAKAVWVDRRARHAGLGAAVARGAAHAAWLHGVRYTLLTASAHALGRYLDVGATVAADVAPVAYPDPRYRTVPLWWDAHDHRGAVAAQKALIDDELTQLRGSR</sequence>
<organism evidence="1 2">
    <name type="scientific">Actinomadura macrotermitis</name>
    <dbReference type="NCBI Taxonomy" id="2585200"/>
    <lineage>
        <taxon>Bacteria</taxon>
        <taxon>Bacillati</taxon>
        <taxon>Actinomycetota</taxon>
        <taxon>Actinomycetes</taxon>
        <taxon>Streptosporangiales</taxon>
        <taxon>Thermomonosporaceae</taxon>
        <taxon>Actinomadura</taxon>
    </lineage>
</organism>
<evidence type="ECO:0000313" key="2">
    <source>
        <dbReference type="Proteomes" id="UP000487268"/>
    </source>
</evidence>
<comment type="caution">
    <text evidence="1">The sequence shown here is derived from an EMBL/GenBank/DDBJ whole genome shotgun (WGS) entry which is preliminary data.</text>
</comment>
<reference evidence="1 2" key="1">
    <citation type="submission" date="2019-10" db="EMBL/GenBank/DDBJ databases">
        <title>Actinomadura rubteroloni sp. nov. and Actinomadura macrotermitis sp. nov., isolated from the gut of fungus growing-termite Macrotermes natalensis.</title>
        <authorList>
            <person name="Benndorf R."/>
            <person name="Martin K."/>
            <person name="Kuefner M."/>
            <person name="De Beer W."/>
            <person name="Kaster A.-K."/>
            <person name="Vollmers J."/>
            <person name="Poulsen M."/>
            <person name="Beemelmanns C."/>
        </authorList>
    </citation>
    <scope>NUCLEOTIDE SEQUENCE [LARGE SCALE GENOMIC DNA]</scope>
    <source>
        <strain evidence="1 2">RB68</strain>
    </source>
</reference>
<dbReference type="AlphaFoldDB" id="A0A7K0BX64"/>
<protein>
    <recommendedName>
        <fullName evidence="3">N-acetyltransferase domain-containing protein</fullName>
    </recommendedName>
</protein>
<dbReference type="Gene3D" id="3.40.630.30">
    <property type="match status" value="1"/>
</dbReference>